<keyword evidence="3" id="KW-1185">Reference proteome</keyword>
<reference evidence="2 3" key="1">
    <citation type="submission" date="2021-01" db="EMBL/GenBank/DDBJ databases">
        <title>Genomic Encyclopedia of Type Strains, Phase IV (KMG-IV): sequencing the most valuable type-strain genomes for metagenomic binning, comparative biology and taxonomic classification.</title>
        <authorList>
            <person name="Goeker M."/>
        </authorList>
    </citation>
    <scope>NUCLEOTIDE SEQUENCE [LARGE SCALE GENOMIC DNA]</scope>
    <source>
        <strain evidence="2 3">DSM 100968</strain>
    </source>
</reference>
<protein>
    <recommendedName>
        <fullName evidence="1">YpoC-like domain-containing protein</fullName>
    </recommendedName>
</protein>
<evidence type="ECO:0000313" key="3">
    <source>
        <dbReference type="Proteomes" id="UP000823201"/>
    </source>
</evidence>
<comment type="caution">
    <text evidence="2">The sequence shown here is derived from an EMBL/GenBank/DDBJ whole genome shotgun (WGS) entry which is preliminary data.</text>
</comment>
<evidence type="ECO:0000313" key="2">
    <source>
        <dbReference type="EMBL" id="MBM7657992.1"/>
    </source>
</evidence>
<dbReference type="Pfam" id="PF21747">
    <property type="entry name" value="YpoC"/>
    <property type="match status" value="1"/>
</dbReference>
<feature type="domain" description="YpoC-like" evidence="1">
    <location>
        <begin position="68"/>
        <end position="167"/>
    </location>
</feature>
<proteinExistence type="predicted"/>
<dbReference type="EMBL" id="JAFBEV010000010">
    <property type="protein sequence ID" value="MBM7657992.1"/>
    <property type="molecule type" value="Genomic_DNA"/>
</dbReference>
<dbReference type="RefSeq" id="WP_205006405.1">
    <property type="nucleotide sequence ID" value="NZ_CBCRXA010000010.1"/>
</dbReference>
<evidence type="ECO:0000259" key="1">
    <source>
        <dbReference type="Pfam" id="PF21747"/>
    </source>
</evidence>
<accession>A0ABS2Q879</accession>
<sequence length="171" mass="20620">MKRIRKFEIPQAFQYHPFYEESSLTIDESVDFPLFAAPFIMDIRYHDEPKLSEEWPWQQKNNFYHLFWQEKKEAIRLFFHQRKTAEAKTHMIQSLAGFVDQMFWASEQPVTSLQPEKLLPVLSDFAYAPLNIEERIGYLLQRPDRYQSFIQLEAMEEELYKKLSLMKSARS</sequence>
<name>A0ABS2Q879_9BACL</name>
<gene>
    <name evidence="2" type="ORF">JOC27_001443</name>
</gene>
<dbReference type="Proteomes" id="UP000823201">
    <property type="component" value="Unassembled WGS sequence"/>
</dbReference>
<organism evidence="2 3">
    <name type="scientific">Sporolactobacillus spathodeae</name>
    <dbReference type="NCBI Taxonomy" id="1465502"/>
    <lineage>
        <taxon>Bacteria</taxon>
        <taxon>Bacillati</taxon>
        <taxon>Bacillota</taxon>
        <taxon>Bacilli</taxon>
        <taxon>Bacillales</taxon>
        <taxon>Sporolactobacillaceae</taxon>
        <taxon>Sporolactobacillus</taxon>
    </lineage>
</organism>
<dbReference type="InterPro" id="IPR048427">
    <property type="entry name" value="YpoC"/>
</dbReference>